<dbReference type="Proteomes" id="UP000887579">
    <property type="component" value="Unplaced"/>
</dbReference>
<accession>A0AC34FEK2</accession>
<evidence type="ECO:0000313" key="2">
    <source>
        <dbReference type="WBParaSite" id="ES5_v2.g15834.t1"/>
    </source>
</evidence>
<protein>
    <submittedName>
        <fullName evidence="2">Uncharacterized protein</fullName>
    </submittedName>
</protein>
<evidence type="ECO:0000313" key="1">
    <source>
        <dbReference type="Proteomes" id="UP000887579"/>
    </source>
</evidence>
<organism evidence="1 2">
    <name type="scientific">Panagrolaimus sp. ES5</name>
    <dbReference type="NCBI Taxonomy" id="591445"/>
    <lineage>
        <taxon>Eukaryota</taxon>
        <taxon>Metazoa</taxon>
        <taxon>Ecdysozoa</taxon>
        <taxon>Nematoda</taxon>
        <taxon>Chromadorea</taxon>
        <taxon>Rhabditida</taxon>
        <taxon>Tylenchina</taxon>
        <taxon>Panagrolaimomorpha</taxon>
        <taxon>Panagrolaimoidea</taxon>
        <taxon>Panagrolaimidae</taxon>
        <taxon>Panagrolaimus</taxon>
    </lineage>
</organism>
<dbReference type="WBParaSite" id="ES5_v2.g15834.t1">
    <property type="protein sequence ID" value="ES5_v2.g15834.t1"/>
    <property type="gene ID" value="ES5_v2.g15834"/>
</dbReference>
<reference evidence="2" key="1">
    <citation type="submission" date="2022-11" db="UniProtKB">
        <authorList>
            <consortium name="WormBaseParasite"/>
        </authorList>
    </citation>
    <scope>IDENTIFICATION</scope>
</reference>
<name>A0AC34FEK2_9BILA</name>
<sequence>MKFYYTLYVFIFLSSVSSAFVSFQGFRNVPKPFSPPSPPDYATPKYYGNQFRPFGYYNAFNDAGTEKRSIELSSRAIGGGMLKQPLLNFNVLWRKFGGQKRFDHF</sequence>
<proteinExistence type="predicted"/>